<name>A0A843YJU2_9BURK</name>
<dbReference type="RefSeq" id="WP_153233575.1">
    <property type="nucleotide sequence ID" value="NZ_WINI01000001.1"/>
</dbReference>
<gene>
    <name evidence="1" type="ORF">GEV47_05030</name>
</gene>
<evidence type="ECO:0000313" key="2">
    <source>
        <dbReference type="Proteomes" id="UP000451565"/>
    </source>
</evidence>
<dbReference type="AlphaFoldDB" id="A0A843YJU2"/>
<comment type="caution">
    <text evidence="1">The sequence shown here is derived from an EMBL/GenBank/DDBJ whole genome shotgun (WGS) entry which is preliminary data.</text>
</comment>
<dbReference type="InterPro" id="IPR012349">
    <property type="entry name" value="Split_barrel_FMN-bd"/>
</dbReference>
<dbReference type="Proteomes" id="UP000451565">
    <property type="component" value="Unassembled WGS sequence"/>
</dbReference>
<accession>A0A843YJU2</accession>
<dbReference type="Gene3D" id="2.30.110.10">
    <property type="entry name" value="Electron Transport, Fmn-binding Protein, Chain A"/>
    <property type="match status" value="1"/>
</dbReference>
<dbReference type="Pfam" id="PF04299">
    <property type="entry name" value="FMN_bind_2"/>
    <property type="match status" value="1"/>
</dbReference>
<dbReference type="SUPFAM" id="SSF50475">
    <property type="entry name" value="FMN-binding split barrel"/>
    <property type="match status" value="1"/>
</dbReference>
<dbReference type="EMBL" id="WINI01000001">
    <property type="protein sequence ID" value="MQR00049.1"/>
    <property type="molecule type" value="Genomic_DNA"/>
</dbReference>
<dbReference type="PANTHER" id="PTHR35802">
    <property type="entry name" value="PROTEASE SYNTHASE AND SPORULATION PROTEIN PAI 2"/>
    <property type="match status" value="1"/>
</dbReference>
<dbReference type="PIRSF" id="PIRSF010372">
    <property type="entry name" value="PaiB"/>
    <property type="match status" value="1"/>
</dbReference>
<organism evidence="1 2">
    <name type="scientific">Glaciimonas soli</name>
    <dbReference type="NCBI Taxonomy" id="2590999"/>
    <lineage>
        <taxon>Bacteria</taxon>
        <taxon>Pseudomonadati</taxon>
        <taxon>Pseudomonadota</taxon>
        <taxon>Betaproteobacteria</taxon>
        <taxon>Burkholderiales</taxon>
        <taxon>Oxalobacteraceae</taxon>
        <taxon>Glaciimonas</taxon>
    </lineage>
</organism>
<protein>
    <submittedName>
        <fullName evidence="1">FMN-binding negative transcriptional regulator</fullName>
    </submittedName>
</protein>
<dbReference type="InterPro" id="IPR007396">
    <property type="entry name" value="TR_PAI2-type"/>
</dbReference>
<reference evidence="1 2" key="1">
    <citation type="submission" date="2019-10" db="EMBL/GenBank/DDBJ databases">
        <title>Glaciimonas soli sp. nov., a psychrophilic bacterium isolated from the forest soil of a high elevation mountain in Taiwan.</title>
        <authorList>
            <person name="Wang L.-T."/>
            <person name="Shieh W.Y."/>
        </authorList>
    </citation>
    <scope>NUCLEOTIDE SEQUENCE [LARGE SCALE GENOMIC DNA]</scope>
    <source>
        <strain evidence="1 2">GS1</strain>
    </source>
</reference>
<proteinExistence type="predicted"/>
<evidence type="ECO:0000313" key="1">
    <source>
        <dbReference type="EMBL" id="MQR00049.1"/>
    </source>
</evidence>
<keyword evidence="2" id="KW-1185">Reference proteome</keyword>
<dbReference type="PANTHER" id="PTHR35802:SF1">
    <property type="entry name" value="PROTEASE SYNTHASE AND SPORULATION PROTEIN PAI 2"/>
    <property type="match status" value="1"/>
</dbReference>
<dbReference type="OrthoDB" id="9794948at2"/>
<sequence length="212" mass="24024">MYIPKYFEEANIEVLHELVRTHPLATLVTMSSHGLNANHIPMYLVQETSEYGILRGHVARANPVWRDLVSEVEALVIFQGADTYISPSWYQTKQERGEVVPTWDYVTVHAYGPLRVVDDVVWLRELLKNLTTQHEAPLAEPWSIADAPREYIDKMMTAIIGIEIVIRKIHGKWKVSQNQPAQNQESIVVGLQEQNTGATVAMAQLVEQAGKK</sequence>